<dbReference type="EMBL" id="JAINZZ010000033">
    <property type="protein sequence ID" value="MBY8880542.1"/>
    <property type="molecule type" value="Genomic_DNA"/>
</dbReference>
<dbReference type="RefSeq" id="WP_222965673.1">
    <property type="nucleotide sequence ID" value="NZ_JAINZZ010000033.1"/>
</dbReference>
<keyword evidence="3" id="KW-1185">Reference proteome</keyword>
<accession>A0ABS7QBR1</accession>
<evidence type="ECO:0000313" key="2">
    <source>
        <dbReference type="EMBL" id="MBY8880542.1"/>
    </source>
</evidence>
<feature type="domain" description="DUF397" evidence="1">
    <location>
        <begin position="9"/>
        <end position="27"/>
    </location>
</feature>
<sequence length="89" mass="9285">MSVDLAQLDWFKSSYSGSSGGECVEVASSWQKSSYSGDNGGDCVEVGMCPGTVHVRDSKDPEGPALSFTPEAWTAFVGWAGEATTATGR</sequence>
<dbReference type="Proteomes" id="UP000778578">
    <property type="component" value="Unassembled WGS sequence"/>
</dbReference>
<dbReference type="Pfam" id="PF04149">
    <property type="entry name" value="DUF397"/>
    <property type="match status" value="2"/>
</dbReference>
<protein>
    <submittedName>
        <fullName evidence="2">DUF397 domain-containing protein</fullName>
    </submittedName>
</protein>
<evidence type="ECO:0000313" key="3">
    <source>
        <dbReference type="Proteomes" id="UP000778578"/>
    </source>
</evidence>
<feature type="domain" description="DUF397" evidence="1">
    <location>
        <begin position="29"/>
        <end position="78"/>
    </location>
</feature>
<organism evidence="2 3">
    <name type="scientific">Actinacidiphila acidipaludis</name>
    <dbReference type="NCBI Taxonomy" id="2873382"/>
    <lineage>
        <taxon>Bacteria</taxon>
        <taxon>Bacillati</taxon>
        <taxon>Actinomycetota</taxon>
        <taxon>Actinomycetes</taxon>
        <taxon>Kitasatosporales</taxon>
        <taxon>Streptomycetaceae</taxon>
        <taxon>Actinacidiphila</taxon>
    </lineage>
</organism>
<dbReference type="InterPro" id="IPR007278">
    <property type="entry name" value="DUF397"/>
</dbReference>
<gene>
    <name evidence="2" type="ORF">K7862_23315</name>
</gene>
<proteinExistence type="predicted"/>
<reference evidence="2 3" key="1">
    <citation type="submission" date="2021-08" db="EMBL/GenBank/DDBJ databases">
        <title>WGS of actinomycetes from Thailand.</title>
        <authorList>
            <person name="Thawai C."/>
        </authorList>
    </citation>
    <scope>NUCLEOTIDE SEQUENCE [LARGE SCALE GENOMIC DNA]</scope>
    <source>
        <strain evidence="2 3">PLK6-54</strain>
    </source>
</reference>
<name>A0ABS7QBR1_9ACTN</name>
<evidence type="ECO:0000259" key="1">
    <source>
        <dbReference type="Pfam" id="PF04149"/>
    </source>
</evidence>
<comment type="caution">
    <text evidence="2">The sequence shown here is derived from an EMBL/GenBank/DDBJ whole genome shotgun (WGS) entry which is preliminary data.</text>
</comment>